<dbReference type="RefSeq" id="WP_215487850.1">
    <property type="nucleotide sequence ID" value="NZ_BAAAPJ010000004.1"/>
</dbReference>
<sequence length="167" mass="16497">MRRRIALWGVLLAAGLSLAGCAGGGASDGTATEAAPPSVTSPSPTHATASSTPTSSATPSASATPALSQIGGTWCRADDPGTCMTVGTGGAPIASAPDEMGVTPCLAVIVGDDGGARGIYCPAGARSGAPLTTTSDDARYDRLFTSQAPPNEQTWYREADVQAATQG</sequence>
<dbReference type="Proteomes" id="UP000740605">
    <property type="component" value="Unassembled WGS sequence"/>
</dbReference>
<evidence type="ECO:0000256" key="1">
    <source>
        <dbReference type="SAM" id="MobiDB-lite"/>
    </source>
</evidence>
<feature type="chain" id="PRO_5045521590" description="Lipoprotein" evidence="2">
    <location>
        <begin position="23"/>
        <end position="167"/>
    </location>
</feature>
<gene>
    <name evidence="3" type="ORF">J0P97_11110</name>
</gene>
<dbReference type="PROSITE" id="PS51257">
    <property type="entry name" value="PROKAR_LIPOPROTEIN"/>
    <property type="match status" value="1"/>
</dbReference>
<keyword evidence="4" id="KW-1185">Reference proteome</keyword>
<evidence type="ECO:0008006" key="5">
    <source>
        <dbReference type="Google" id="ProtNLM"/>
    </source>
</evidence>
<evidence type="ECO:0000256" key="2">
    <source>
        <dbReference type="SAM" id="SignalP"/>
    </source>
</evidence>
<protein>
    <recommendedName>
        <fullName evidence="5">Lipoprotein</fullName>
    </recommendedName>
</protein>
<feature type="region of interest" description="Disordered" evidence="1">
    <location>
        <begin position="26"/>
        <end position="65"/>
    </location>
</feature>
<reference evidence="3 4" key="1">
    <citation type="submission" date="2021-03" db="EMBL/GenBank/DDBJ databases">
        <title>Microbacterium pauli sp. nov., isolated from microfiltered milk.</title>
        <authorList>
            <person name="Bellassi P."/>
            <person name="Fontana A."/>
            <person name="Callegari M.L."/>
            <person name="Lorenzo M."/>
            <person name="Cappa F."/>
        </authorList>
    </citation>
    <scope>NUCLEOTIDE SEQUENCE [LARGE SCALE GENOMIC DNA]</scope>
    <source>
        <strain evidence="3 4">DSM 18909</strain>
    </source>
</reference>
<evidence type="ECO:0000313" key="3">
    <source>
        <dbReference type="EMBL" id="MBT8798618.1"/>
    </source>
</evidence>
<evidence type="ECO:0000313" key="4">
    <source>
        <dbReference type="Proteomes" id="UP000740605"/>
    </source>
</evidence>
<organism evidence="3 4">
    <name type="scientific">Microbacterium flavum</name>
    <dbReference type="NCBI Taxonomy" id="415216"/>
    <lineage>
        <taxon>Bacteria</taxon>
        <taxon>Bacillati</taxon>
        <taxon>Actinomycetota</taxon>
        <taxon>Actinomycetes</taxon>
        <taxon>Micrococcales</taxon>
        <taxon>Microbacteriaceae</taxon>
        <taxon>Microbacterium</taxon>
    </lineage>
</organism>
<feature type="signal peptide" evidence="2">
    <location>
        <begin position="1"/>
        <end position="22"/>
    </location>
</feature>
<comment type="caution">
    <text evidence="3">The sequence shown here is derived from an EMBL/GenBank/DDBJ whole genome shotgun (WGS) entry which is preliminary data.</text>
</comment>
<name>A0ABS5XZ96_9MICO</name>
<proteinExistence type="predicted"/>
<feature type="compositionally biased region" description="Low complexity" evidence="1">
    <location>
        <begin position="28"/>
        <end position="65"/>
    </location>
</feature>
<dbReference type="EMBL" id="JAFLHG010000009">
    <property type="protein sequence ID" value="MBT8798618.1"/>
    <property type="molecule type" value="Genomic_DNA"/>
</dbReference>
<accession>A0ABS5XZ96</accession>
<keyword evidence="2" id="KW-0732">Signal</keyword>